<name>A0A177ZQV4_9BACI</name>
<reference evidence="6 7" key="1">
    <citation type="submission" date="2015-05" db="EMBL/GenBank/DDBJ databases">
        <title>Comparison of genome.</title>
        <authorList>
            <person name="Zheng Z."/>
            <person name="Sun M."/>
        </authorList>
    </citation>
    <scope>NUCLEOTIDE SEQUENCE [LARGE SCALE GENOMIC DNA]</scope>
    <source>
        <strain evidence="6 7">G25-74</strain>
    </source>
</reference>
<dbReference type="RefSeq" id="WP_057987491.1">
    <property type="nucleotide sequence ID" value="NZ_JAGGKH010000026.1"/>
</dbReference>
<dbReference type="NCBIfam" id="TIGR02995">
    <property type="entry name" value="ectoine_ehuB"/>
    <property type="match status" value="1"/>
</dbReference>
<dbReference type="Pfam" id="PF00497">
    <property type="entry name" value="SBP_bac_3"/>
    <property type="match status" value="1"/>
</dbReference>
<feature type="domain" description="Solute-binding protein family 3/N-terminal" evidence="5">
    <location>
        <begin position="44"/>
        <end position="276"/>
    </location>
</feature>
<dbReference type="SMART" id="SM00062">
    <property type="entry name" value="PBPb"/>
    <property type="match status" value="1"/>
</dbReference>
<keyword evidence="1 4" id="KW-0732">Signal</keyword>
<dbReference type="PANTHER" id="PTHR35936">
    <property type="entry name" value="MEMBRANE-BOUND LYTIC MUREIN TRANSGLYCOSYLASE F"/>
    <property type="match status" value="1"/>
</dbReference>
<proteinExistence type="predicted"/>
<dbReference type="CDD" id="cd01002">
    <property type="entry name" value="PBP2_Ehub_like"/>
    <property type="match status" value="1"/>
</dbReference>
<organism evidence="6 7">
    <name type="scientific">Lederbergia galactosidilytica</name>
    <dbReference type="NCBI Taxonomy" id="217031"/>
    <lineage>
        <taxon>Bacteria</taxon>
        <taxon>Bacillati</taxon>
        <taxon>Bacillota</taxon>
        <taxon>Bacilli</taxon>
        <taxon>Bacillales</taxon>
        <taxon>Bacillaceae</taxon>
        <taxon>Lederbergia</taxon>
    </lineage>
</organism>
<dbReference type="AlphaFoldDB" id="A0A177ZQV4"/>
<evidence type="ECO:0000256" key="2">
    <source>
        <dbReference type="ARBA" id="ARBA00023139"/>
    </source>
</evidence>
<evidence type="ECO:0000313" key="6">
    <source>
        <dbReference type="EMBL" id="OAK70144.1"/>
    </source>
</evidence>
<dbReference type="Gene3D" id="3.40.190.10">
    <property type="entry name" value="Periplasmic binding protein-like II"/>
    <property type="match status" value="2"/>
</dbReference>
<feature type="chain" id="PRO_5008081152" evidence="4">
    <location>
        <begin position="26"/>
        <end position="296"/>
    </location>
</feature>
<dbReference type="STRING" id="217031.ABB05_13300"/>
<keyword evidence="2" id="KW-0564">Palmitate</keyword>
<evidence type="ECO:0000259" key="5">
    <source>
        <dbReference type="SMART" id="SM00062"/>
    </source>
</evidence>
<dbReference type="EMBL" id="LDJR01000052">
    <property type="protein sequence ID" value="OAK70144.1"/>
    <property type="molecule type" value="Genomic_DNA"/>
</dbReference>
<sequence>MKKSLLMYVLGMALILLTACGSSEAGGDKEDEDNSLAKLKESGKVTIGFANEKPYAYQDEQGELKGAAVDIAKAVFAELGIDEVEGKLSDFSQLVSGVNARQFDVVTAGMAIQPDRCENVAFGEPEMQYGEGLIVQKGNPANIKSYKDIADNPDLVVSVMEGATENGFLQQEGVDEKQIQSASDIPATFAAVESGRADATTGTEATVRMALESANSDKLEFVEDFEQPDIEGVPSYGAAAFHPEDTELREAYNEALAKLKEDGTVGEILDNNYFSGEANSVPDSITTKMVCSGEVQ</sequence>
<dbReference type="GO" id="GO:0051470">
    <property type="term" value="P:ectoine transmembrane transport"/>
    <property type="evidence" value="ECO:0007669"/>
    <property type="project" value="InterPro"/>
</dbReference>
<evidence type="ECO:0000256" key="4">
    <source>
        <dbReference type="SAM" id="SignalP"/>
    </source>
</evidence>
<feature type="signal peptide" evidence="4">
    <location>
        <begin position="1"/>
        <end position="25"/>
    </location>
</feature>
<gene>
    <name evidence="6" type="ORF">ABB05_13300</name>
</gene>
<dbReference type="PROSITE" id="PS51257">
    <property type="entry name" value="PROKAR_LIPOPROTEIN"/>
    <property type="match status" value="1"/>
</dbReference>
<dbReference type="PATRIC" id="fig|217031.6.peg.2870"/>
<evidence type="ECO:0000256" key="1">
    <source>
        <dbReference type="ARBA" id="ARBA00022729"/>
    </source>
</evidence>
<dbReference type="OrthoDB" id="115856at2"/>
<dbReference type="Proteomes" id="UP000077881">
    <property type="component" value="Unassembled WGS sequence"/>
</dbReference>
<dbReference type="InterPro" id="IPR014337">
    <property type="entry name" value="Ectoine_EhuB"/>
</dbReference>
<dbReference type="GO" id="GO:0033294">
    <property type="term" value="F:ectoine binding"/>
    <property type="evidence" value="ECO:0007669"/>
    <property type="project" value="InterPro"/>
</dbReference>
<evidence type="ECO:0000313" key="7">
    <source>
        <dbReference type="Proteomes" id="UP000077881"/>
    </source>
</evidence>
<dbReference type="SUPFAM" id="SSF53850">
    <property type="entry name" value="Periplasmic binding protein-like II"/>
    <property type="match status" value="1"/>
</dbReference>
<comment type="caution">
    <text evidence="6">The sequence shown here is derived from an EMBL/GenBank/DDBJ whole genome shotgun (WGS) entry which is preliminary data.</text>
</comment>
<keyword evidence="7" id="KW-1185">Reference proteome</keyword>
<evidence type="ECO:0000256" key="3">
    <source>
        <dbReference type="ARBA" id="ARBA00023288"/>
    </source>
</evidence>
<dbReference type="InterPro" id="IPR001638">
    <property type="entry name" value="Solute-binding_3/MltF_N"/>
</dbReference>
<accession>A0A177ZQV4</accession>
<protein>
    <submittedName>
        <fullName evidence="6">Amino acid ABC transporter substrate-binding protein</fullName>
    </submittedName>
</protein>
<dbReference type="PANTHER" id="PTHR35936:SF17">
    <property type="entry name" value="ARGININE-BINDING EXTRACELLULAR PROTEIN ARTP"/>
    <property type="match status" value="1"/>
</dbReference>
<keyword evidence="3" id="KW-0449">Lipoprotein</keyword>